<name>A0ACB8FJQ3_9SAUR</name>
<protein>
    <submittedName>
        <fullName evidence="1">Uncharacterized protein</fullName>
    </submittedName>
</protein>
<accession>A0ACB8FJQ3</accession>
<sequence>MKHRATAHTALSPPAHRASEELLMCSLLQPNLHTTLCSGLDLPPHSKAADCSVLTLPACQGPKEQQKSQAANTAEAMVSISKKDSPSLLPPLL</sequence>
<organism evidence="1 2">
    <name type="scientific">Sphaerodactylus townsendi</name>
    <dbReference type="NCBI Taxonomy" id="933632"/>
    <lineage>
        <taxon>Eukaryota</taxon>
        <taxon>Metazoa</taxon>
        <taxon>Chordata</taxon>
        <taxon>Craniata</taxon>
        <taxon>Vertebrata</taxon>
        <taxon>Euteleostomi</taxon>
        <taxon>Lepidosauria</taxon>
        <taxon>Squamata</taxon>
        <taxon>Bifurcata</taxon>
        <taxon>Gekkota</taxon>
        <taxon>Sphaerodactylidae</taxon>
        <taxon>Sphaerodactylus</taxon>
    </lineage>
</organism>
<dbReference type="EMBL" id="CM037617">
    <property type="protein sequence ID" value="KAH8005450.1"/>
    <property type="molecule type" value="Genomic_DNA"/>
</dbReference>
<proteinExistence type="predicted"/>
<gene>
    <name evidence="1" type="ORF">K3G42_027635</name>
</gene>
<keyword evidence="2" id="KW-1185">Reference proteome</keyword>
<evidence type="ECO:0000313" key="1">
    <source>
        <dbReference type="EMBL" id="KAH8005450.1"/>
    </source>
</evidence>
<evidence type="ECO:0000313" key="2">
    <source>
        <dbReference type="Proteomes" id="UP000827872"/>
    </source>
</evidence>
<reference evidence="1" key="1">
    <citation type="submission" date="2021-08" db="EMBL/GenBank/DDBJ databases">
        <title>The first chromosome-level gecko genome reveals the dynamic sex chromosomes of Neotropical dwarf geckos (Sphaerodactylidae: Sphaerodactylus).</title>
        <authorList>
            <person name="Pinto B.J."/>
            <person name="Keating S.E."/>
            <person name="Gamble T."/>
        </authorList>
    </citation>
    <scope>NUCLEOTIDE SEQUENCE</scope>
    <source>
        <strain evidence="1">TG3544</strain>
    </source>
</reference>
<dbReference type="Proteomes" id="UP000827872">
    <property type="component" value="Linkage Group LG04"/>
</dbReference>
<comment type="caution">
    <text evidence="1">The sequence shown here is derived from an EMBL/GenBank/DDBJ whole genome shotgun (WGS) entry which is preliminary data.</text>
</comment>